<dbReference type="AlphaFoldDB" id="A0A7K1GEB0"/>
<name>A0A7K1GEB0_9FLAO</name>
<dbReference type="Pfam" id="PF13100">
    <property type="entry name" value="OstA_2"/>
    <property type="match status" value="1"/>
</dbReference>
<dbReference type="EMBL" id="WJYA01000007">
    <property type="protein sequence ID" value="MTE27640.1"/>
    <property type="molecule type" value="Genomic_DNA"/>
</dbReference>
<evidence type="ECO:0000313" key="4">
    <source>
        <dbReference type="Proteomes" id="UP000447545"/>
    </source>
</evidence>
<evidence type="ECO:0000313" key="3">
    <source>
        <dbReference type="EMBL" id="MTE27640.1"/>
    </source>
</evidence>
<proteinExistence type="predicted"/>
<reference evidence="3 4" key="1">
    <citation type="submission" date="2019-11" db="EMBL/GenBank/DDBJ databases">
        <title>Winogradskyella ouciana sp. nov., isolated from the hadal seawater of the Mariana Trench.</title>
        <authorList>
            <person name="Liu R."/>
        </authorList>
    </citation>
    <scope>NUCLEOTIDE SEQUENCE [LARGE SCALE GENOMIC DNA]</scope>
    <source>
        <strain evidence="3 4">ZXX205</strain>
    </source>
</reference>
<accession>A0A7K1GEB0</accession>
<protein>
    <recommendedName>
        <fullName evidence="2">Organic solvent tolerance-like N-terminal domain-containing protein</fullName>
    </recommendedName>
</protein>
<evidence type="ECO:0000259" key="2">
    <source>
        <dbReference type="Pfam" id="PF13100"/>
    </source>
</evidence>
<organism evidence="3 4">
    <name type="scientific">Winogradskyella ouciana</name>
    <dbReference type="NCBI Taxonomy" id="2608631"/>
    <lineage>
        <taxon>Bacteria</taxon>
        <taxon>Pseudomonadati</taxon>
        <taxon>Bacteroidota</taxon>
        <taxon>Flavobacteriia</taxon>
        <taxon>Flavobacteriales</taxon>
        <taxon>Flavobacteriaceae</taxon>
        <taxon>Winogradskyella</taxon>
    </lineage>
</organism>
<feature type="compositionally biased region" description="Basic and acidic residues" evidence="1">
    <location>
        <begin position="593"/>
        <end position="607"/>
    </location>
</feature>
<feature type="compositionally biased region" description="Basic and acidic residues" evidence="1">
    <location>
        <begin position="560"/>
        <end position="569"/>
    </location>
</feature>
<gene>
    <name evidence="3" type="ORF">F1003_11915</name>
</gene>
<feature type="domain" description="Organic solvent tolerance-like N-terminal" evidence="2">
    <location>
        <begin position="63"/>
        <end position="195"/>
    </location>
</feature>
<dbReference type="Gene3D" id="2.60.450.10">
    <property type="entry name" value="Lipopolysaccharide (LPS) transport protein A like domain"/>
    <property type="match status" value="2"/>
</dbReference>
<evidence type="ECO:0000256" key="1">
    <source>
        <dbReference type="SAM" id="MobiDB-lite"/>
    </source>
</evidence>
<dbReference type="Proteomes" id="UP000447545">
    <property type="component" value="Unassembled WGS sequence"/>
</dbReference>
<sequence length="607" mass="69354">MLHCKKHMALNSFKNLLFAILFFVSVISFAQEKQTITIEYAGIAVSDPEIEDGALVFLRDESQQVHFVHKGVNMWCDKAIYYEDQDYIEAFSNVQMKQGDSINMVAKYLEYSGKTQLAFAQGDVVLTEPQSVLTTDKLHYDRTRQLAYYDTKGKVVRDSSGTITSQIGRYYMNAKKYQFTQDVVLVNPDYTLNTERLDFFPDNGHAYLFGPSTIVGEKSKIYTERGFYDTKTNIGHFQRNAKIDYENRTVIGDSLYFDRNKSFASATNNIKITDTINNSVVKGHYAEVWRDKDSIFITKRALAITVQERDSVYLHADTLMVTGKEENRITRAYYNARLYKSDLAGKADSIHVNHKTGLTQLINLSRFSSTDAFATKRKPALWNLGNQMTGDTIHLISNVETEKLDSLKVFNNAFLVSKDTISEDGYNQIKGQRLIGLFRDNELYNVDIIKNAETIRYMRNEANELIGIQKSKSGSINIQIIDKAIEEVIFKNQIDGNIFPEADFPRSGRRLRGFDWRGEERPMSVEDLFKDDPPLVLPKIQGLEDYVPPEDFIDDSAAERIEEAGKDTPNKPNKAARNLPKKTTVMPLKPKVKQVEESKEEKEKEGQ</sequence>
<feature type="region of interest" description="Disordered" evidence="1">
    <location>
        <begin position="560"/>
        <end position="607"/>
    </location>
</feature>
<keyword evidence="4" id="KW-1185">Reference proteome</keyword>
<comment type="caution">
    <text evidence="3">The sequence shown here is derived from an EMBL/GenBank/DDBJ whole genome shotgun (WGS) entry which is preliminary data.</text>
</comment>
<dbReference type="InterPro" id="IPR005653">
    <property type="entry name" value="OstA-like_N"/>
</dbReference>